<dbReference type="InterPro" id="IPR011701">
    <property type="entry name" value="MFS"/>
</dbReference>
<keyword evidence="4" id="KW-1003">Cell membrane</keyword>
<dbReference type="PROSITE" id="PS50850">
    <property type="entry name" value="MFS"/>
    <property type="match status" value="1"/>
</dbReference>
<feature type="transmembrane region" description="Helical" evidence="8">
    <location>
        <begin position="149"/>
        <end position="170"/>
    </location>
</feature>
<proteinExistence type="inferred from homology"/>
<keyword evidence="11" id="KW-1185">Reference proteome</keyword>
<feature type="transmembrane region" description="Helical" evidence="8">
    <location>
        <begin position="88"/>
        <end position="110"/>
    </location>
</feature>
<dbReference type="GO" id="GO:0005886">
    <property type="term" value="C:plasma membrane"/>
    <property type="evidence" value="ECO:0007669"/>
    <property type="project" value="UniProtKB-SubCell"/>
</dbReference>
<keyword evidence="3" id="KW-0813">Transport</keyword>
<dbReference type="InterPro" id="IPR020846">
    <property type="entry name" value="MFS_dom"/>
</dbReference>
<comment type="caution">
    <text evidence="10">The sequence shown here is derived from an EMBL/GenBank/DDBJ whole genome shotgun (WGS) entry which is preliminary data.</text>
</comment>
<dbReference type="GO" id="GO:0022857">
    <property type="term" value="F:transmembrane transporter activity"/>
    <property type="evidence" value="ECO:0007669"/>
    <property type="project" value="InterPro"/>
</dbReference>
<dbReference type="Gene3D" id="1.20.1250.20">
    <property type="entry name" value="MFS general substrate transporter like domains"/>
    <property type="match status" value="1"/>
</dbReference>
<reference evidence="10 11" key="1">
    <citation type="journal article" date="2014" name="Nature">
        <title>An environmental bacterial taxon with a large and distinct metabolic repertoire.</title>
        <authorList>
            <person name="Wilson M.C."/>
            <person name="Mori T."/>
            <person name="Ruckert C."/>
            <person name="Uria A.R."/>
            <person name="Helf M.J."/>
            <person name="Takada K."/>
            <person name="Gernert C."/>
            <person name="Steffens U.A."/>
            <person name="Heycke N."/>
            <person name="Schmitt S."/>
            <person name="Rinke C."/>
            <person name="Helfrich E.J."/>
            <person name="Brachmann A.O."/>
            <person name="Gurgui C."/>
            <person name="Wakimoto T."/>
            <person name="Kracht M."/>
            <person name="Crusemann M."/>
            <person name="Hentschel U."/>
            <person name="Abe I."/>
            <person name="Matsunaga S."/>
            <person name="Kalinowski J."/>
            <person name="Takeyama H."/>
            <person name="Piel J."/>
        </authorList>
    </citation>
    <scope>NUCLEOTIDE SEQUENCE [LARGE SCALE GENOMIC DNA]</scope>
    <source>
        <strain evidence="11">TSY1</strain>
    </source>
</reference>
<feature type="non-terminal residue" evidence="10">
    <location>
        <position position="1"/>
    </location>
</feature>
<evidence type="ECO:0000256" key="7">
    <source>
        <dbReference type="ARBA" id="ARBA00023136"/>
    </source>
</evidence>
<comment type="similarity">
    <text evidence="2">Belongs to the major facilitator superfamily. EmrB family.</text>
</comment>
<dbReference type="PANTHER" id="PTHR42718">
    <property type="entry name" value="MAJOR FACILITATOR SUPERFAMILY MULTIDRUG TRANSPORTER MFSC"/>
    <property type="match status" value="1"/>
</dbReference>
<dbReference type="PANTHER" id="PTHR42718:SF9">
    <property type="entry name" value="MAJOR FACILITATOR SUPERFAMILY MULTIDRUG TRANSPORTER MFSC"/>
    <property type="match status" value="1"/>
</dbReference>
<dbReference type="Pfam" id="PF07690">
    <property type="entry name" value="MFS_1"/>
    <property type="match status" value="1"/>
</dbReference>
<protein>
    <recommendedName>
        <fullName evidence="9">Major facilitator superfamily (MFS) profile domain-containing protein</fullName>
    </recommendedName>
</protein>
<feature type="transmembrane region" description="Helical" evidence="8">
    <location>
        <begin position="340"/>
        <end position="364"/>
    </location>
</feature>
<feature type="transmembrane region" description="Helical" evidence="8">
    <location>
        <begin position="213"/>
        <end position="231"/>
    </location>
</feature>
<keyword evidence="7 8" id="KW-0472">Membrane</keyword>
<evidence type="ECO:0000259" key="9">
    <source>
        <dbReference type="PROSITE" id="PS50850"/>
    </source>
</evidence>
<feature type="transmembrane region" description="Helical" evidence="8">
    <location>
        <begin position="32"/>
        <end position="54"/>
    </location>
</feature>
<dbReference type="InterPro" id="IPR004638">
    <property type="entry name" value="EmrB-like"/>
</dbReference>
<keyword evidence="6 8" id="KW-1133">Transmembrane helix</keyword>
<dbReference type="AlphaFoldDB" id="W4LR05"/>
<sequence>IVLGGYINVLNSHVINVVIPKMMSALGTDVITIRWVVTSYMLANAVVIPITAWLARVLGARQAYVYALILFTTSAVICGMVHSIEVMIFFRILQGIGGGVIMPVTMLLMLDLYPLEKRGLGTAIWGMGASCGSLTGIPLGGILAEQLSWRAAFYANLPPGVIALLIAIFVMRPSPRERQVPFDWAGFITMSIALTTSLVALSNGQREGWGSSYIISLFVISGVSLTAFLVLEPRVKTPMIDLRAFRSPPYVLAVALCLVAGAMFTGGPFLLSLFLQRLYDLSVQQAAMIMFPSSAFLVLCTSFTGWASDHIDHRPLMILGYLCYATFGVLMVFADLRFTPFVLLVIYFGRGLGLGFTYSVLYPVGISGFEPARAKAASTVLNLCITLGGTWAVALVAAILDQRQQIRQALLAETQQLTSAGTQLTLQTLETTAAQISSAIPSPLHANILLGRLINHEALILAFNDAAAFFIVISLCGLVIVPFFQRARSAR</sequence>
<dbReference type="Gene3D" id="1.20.1720.10">
    <property type="entry name" value="Multidrug resistance protein D"/>
    <property type="match status" value="1"/>
</dbReference>
<feature type="transmembrane region" description="Helical" evidence="8">
    <location>
        <begin position="63"/>
        <end position="82"/>
    </location>
</feature>
<feature type="transmembrane region" description="Helical" evidence="8">
    <location>
        <begin position="316"/>
        <end position="334"/>
    </location>
</feature>
<evidence type="ECO:0000256" key="1">
    <source>
        <dbReference type="ARBA" id="ARBA00004651"/>
    </source>
</evidence>
<dbReference type="InterPro" id="IPR036259">
    <property type="entry name" value="MFS_trans_sf"/>
</dbReference>
<keyword evidence="5 8" id="KW-0812">Transmembrane</keyword>
<dbReference type="Proteomes" id="UP000019141">
    <property type="component" value="Unassembled WGS sequence"/>
</dbReference>
<gene>
    <name evidence="10" type="ORF">ETSY1_11715</name>
</gene>
<comment type="subcellular location">
    <subcellularLocation>
        <location evidence="1">Cell membrane</location>
        <topology evidence="1">Multi-pass membrane protein</topology>
    </subcellularLocation>
</comment>
<feature type="transmembrane region" description="Helical" evidence="8">
    <location>
        <begin position="466"/>
        <end position="484"/>
    </location>
</feature>
<accession>W4LR05</accession>
<feature type="transmembrane region" description="Helical" evidence="8">
    <location>
        <begin position="182"/>
        <end position="201"/>
    </location>
</feature>
<dbReference type="EMBL" id="AZHW01000355">
    <property type="protein sequence ID" value="ETX00290.1"/>
    <property type="molecule type" value="Genomic_DNA"/>
</dbReference>
<evidence type="ECO:0000313" key="10">
    <source>
        <dbReference type="EMBL" id="ETX00290.1"/>
    </source>
</evidence>
<evidence type="ECO:0000256" key="5">
    <source>
        <dbReference type="ARBA" id="ARBA00022692"/>
    </source>
</evidence>
<evidence type="ECO:0000256" key="8">
    <source>
        <dbReference type="SAM" id="Phobius"/>
    </source>
</evidence>
<feature type="transmembrane region" description="Helical" evidence="8">
    <location>
        <begin position="286"/>
        <end position="304"/>
    </location>
</feature>
<dbReference type="SUPFAM" id="SSF103473">
    <property type="entry name" value="MFS general substrate transporter"/>
    <property type="match status" value="1"/>
</dbReference>
<name>W4LR05_ENTF1</name>
<evidence type="ECO:0000256" key="2">
    <source>
        <dbReference type="ARBA" id="ARBA00008537"/>
    </source>
</evidence>
<evidence type="ECO:0000256" key="4">
    <source>
        <dbReference type="ARBA" id="ARBA00022475"/>
    </source>
</evidence>
<dbReference type="NCBIfam" id="TIGR00711">
    <property type="entry name" value="efflux_EmrB"/>
    <property type="match status" value="1"/>
</dbReference>
<evidence type="ECO:0000256" key="6">
    <source>
        <dbReference type="ARBA" id="ARBA00022989"/>
    </source>
</evidence>
<feature type="transmembrane region" description="Helical" evidence="8">
    <location>
        <begin position="376"/>
        <end position="400"/>
    </location>
</feature>
<feature type="transmembrane region" description="Helical" evidence="8">
    <location>
        <begin position="122"/>
        <end position="143"/>
    </location>
</feature>
<evidence type="ECO:0000313" key="11">
    <source>
        <dbReference type="Proteomes" id="UP000019141"/>
    </source>
</evidence>
<dbReference type="HOGENOM" id="CLU_554968_0_0_7"/>
<evidence type="ECO:0000256" key="3">
    <source>
        <dbReference type="ARBA" id="ARBA00022448"/>
    </source>
</evidence>
<organism evidence="10 11">
    <name type="scientific">Entotheonella factor</name>
    <dbReference type="NCBI Taxonomy" id="1429438"/>
    <lineage>
        <taxon>Bacteria</taxon>
        <taxon>Pseudomonadati</taxon>
        <taxon>Nitrospinota/Tectimicrobiota group</taxon>
        <taxon>Candidatus Tectimicrobiota</taxon>
        <taxon>Candidatus Entotheonellia</taxon>
        <taxon>Candidatus Entotheonellales</taxon>
        <taxon>Candidatus Entotheonellaceae</taxon>
        <taxon>Candidatus Entotheonella</taxon>
    </lineage>
</organism>
<feature type="domain" description="Major facilitator superfamily (MFS) profile" evidence="9">
    <location>
        <begin position="1"/>
        <end position="491"/>
    </location>
</feature>
<feature type="transmembrane region" description="Helical" evidence="8">
    <location>
        <begin position="251"/>
        <end position="274"/>
    </location>
</feature>